<evidence type="ECO:0000256" key="1">
    <source>
        <dbReference type="SAM" id="SignalP"/>
    </source>
</evidence>
<accession>A0A9X0U2V2</accession>
<gene>
    <name evidence="2" type="ORF">HDF14_001362</name>
</gene>
<protein>
    <submittedName>
        <fullName evidence="2">Uncharacterized protein</fullName>
    </submittedName>
</protein>
<dbReference type="EMBL" id="JACHEB010000003">
    <property type="protein sequence ID" value="MBB5327756.1"/>
    <property type="molecule type" value="Genomic_DNA"/>
</dbReference>
<evidence type="ECO:0000313" key="3">
    <source>
        <dbReference type="Proteomes" id="UP000535182"/>
    </source>
</evidence>
<sequence>MKILTVVVFLCLSSLNAQMTSIRIQPIELPNRPASLSHAVSFSCTTDYDPSQCLKSVALLAKVLERYPTERMGQWTFVLAGSARWKQTIKELGGDTESPAFSELDARVTVFEEELFETVDSRQAMVARRFGLPPGSILDYAVTHEMGHAICRESQESLANKYGADLRRGISPICPTDRKRSKYSVK</sequence>
<keyword evidence="1" id="KW-0732">Signal</keyword>
<feature type="chain" id="PRO_5040959268" evidence="1">
    <location>
        <begin position="20"/>
        <end position="186"/>
    </location>
</feature>
<dbReference type="AlphaFoldDB" id="A0A9X0U2V2"/>
<dbReference type="RefSeq" id="WP_183974774.1">
    <property type="nucleotide sequence ID" value="NZ_JACHEB010000003.1"/>
</dbReference>
<comment type="caution">
    <text evidence="2">The sequence shown here is derived from an EMBL/GenBank/DDBJ whole genome shotgun (WGS) entry which is preliminary data.</text>
</comment>
<name>A0A9X0U2V2_9BACT</name>
<reference evidence="2 3" key="1">
    <citation type="submission" date="2020-08" db="EMBL/GenBank/DDBJ databases">
        <title>Genomic Encyclopedia of Type Strains, Phase IV (KMG-V): Genome sequencing to study the core and pangenomes of soil and plant-associated prokaryotes.</title>
        <authorList>
            <person name="Whitman W."/>
        </authorList>
    </citation>
    <scope>NUCLEOTIDE SEQUENCE [LARGE SCALE GENOMIC DNA]</scope>
    <source>
        <strain evidence="2 3">X5P2</strain>
    </source>
</reference>
<organism evidence="2 3">
    <name type="scientific">Tunturiibacter gelidiferens</name>
    <dbReference type="NCBI Taxonomy" id="3069689"/>
    <lineage>
        <taxon>Bacteria</taxon>
        <taxon>Pseudomonadati</taxon>
        <taxon>Acidobacteriota</taxon>
        <taxon>Terriglobia</taxon>
        <taxon>Terriglobales</taxon>
        <taxon>Acidobacteriaceae</taxon>
        <taxon>Tunturiibacter</taxon>
    </lineage>
</organism>
<feature type="signal peptide" evidence="1">
    <location>
        <begin position="1"/>
        <end position="19"/>
    </location>
</feature>
<keyword evidence="3" id="KW-1185">Reference proteome</keyword>
<proteinExistence type="predicted"/>
<dbReference type="Proteomes" id="UP000535182">
    <property type="component" value="Unassembled WGS sequence"/>
</dbReference>
<evidence type="ECO:0000313" key="2">
    <source>
        <dbReference type="EMBL" id="MBB5327756.1"/>
    </source>
</evidence>